<dbReference type="PANTHER" id="PTHR10566:SF113">
    <property type="entry name" value="PROTEIN ACTIVITY OF BC1 COMPLEX KINASE 7, CHLOROPLASTIC"/>
    <property type="match status" value="1"/>
</dbReference>
<dbReference type="InterPro" id="IPR011009">
    <property type="entry name" value="Kinase-like_dom_sf"/>
</dbReference>
<name>A0A6L8W5J7_9PROT</name>
<dbReference type="Gene3D" id="1.10.510.10">
    <property type="entry name" value="Transferase(Phosphotransferase) domain 1"/>
    <property type="match status" value="1"/>
</dbReference>
<evidence type="ECO:0000256" key="5">
    <source>
        <dbReference type="ARBA" id="ARBA00022688"/>
    </source>
</evidence>
<comment type="caution">
    <text evidence="12">The sequence shown here is derived from an EMBL/GenBank/DDBJ whole genome shotgun (WGS) entry which is preliminary data.</text>
</comment>
<keyword evidence="3" id="KW-1003">Cell membrane</keyword>
<dbReference type="Proteomes" id="UP000476030">
    <property type="component" value="Unassembled WGS sequence"/>
</dbReference>
<dbReference type="GO" id="GO:0006744">
    <property type="term" value="P:ubiquinone biosynthetic process"/>
    <property type="evidence" value="ECO:0007669"/>
    <property type="project" value="UniProtKB-UniPathway"/>
</dbReference>
<evidence type="ECO:0000313" key="12">
    <source>
        <dbReference type="EMBL" id="MZR29744.1"/>
    </source>
</evidence>
<keyword evidence="8 10" id="KW-0472">Membrane</keyword>
<organism evidence="12 13">
    <name type="scientific">Sneathiella litorea</name>
    <dbReference type="NCBI Taxonomy" id="2606216"/>
    <lineage>
        <taxon>Bacteria</taxon>
        <taxon>Pseudomonadati</taxon>
        <taxon>Pseudomonadota</taxon>
        <taxon>Alphaproteobacteria</taxon>
        <taxon>Sneathiellales</taxon>
        <taxon>Sneathiellaceae</taxon>
        <taxon>Sneathiella</taxon>
    </lineage>
</organism>
<dbReference type="NCBIfam" id="TIGR01982">
    <property type="entry name" value="UbiB"/>
    <property type="match status" value="1"/>
</dbReference>
<evidence type="ECO:0000256" key="6">
    <source>
        <dbReference type="ARBA" id="ARBA00022692"/>
    </source>
</evidence>
<keyword evidence="5" id="KW-0831">Ubiquinone biosynthesis</keyword>
<evidence type="ECO:0000256" key="4">
    <source>
        <dbReference type="ARBA" id="ARBA00022519"/>
    </source>
</evidence>
<dbReference type="InterPro" id="IPR050154">
    <property type="entry name" value="UbiB_kinase"/>
</dbReference>
<evidence type="ECO:0000256" key="10">
    <source>
        <dbReference type="SAM" id="Phobius"/>
    </source>
</evidence>
<evidence type="ECO:0000256" key="9">
    <source>
        <dbReference type="SAM" id="Coils"/>
    </source>
</evidence>
<keyword evidence="7 10" id="KW-1133">Transmembrane helix</keyword>
<evidence type="ECO:0000259" key="11">
    <source>
        <dbReference type="Pfam" id="PF03109"/>
    </source>
</evidence>
<keyword evidence="4" id="KW-0997">Cell inner membrane</keyword>
<keyword evidence="6 10" id="KW-0812">Transmembrane</keyword>
<accession>A0A6L8W5J7</accession>
<dbReference type="UniPathway" id="UPA00232"/>
<dbReference type="AlphaFoldDB" id="A0A6L8W5J7"/>
<dbReference type="PANTHER" id="PTHR10566">
    <property type="entry name" value="CHAPERONE-ACTIVITY OF BC1 COMPLEX CABC1 -RELATED"/>
    <property type="match status" value="1"/>
</dbReference>
<comment type="similarity">
    <text evidence="2">Belongs to the protein kinase superfamily. ADCK protein kinase family.</text>
</comment>
<reference evidence="12 13" key="1">
    <citation type="submission" date="2019-12" db="EMBL/GenBank/DDBJ databases">
        <title>Snethiella sp. nov. sp. isolated from sea sand.</title>
        <authorList>
            <person name="Kim J."/>
            <person name="Jeong S.E."/>
            <person name="Jung H.S."/>
            <person name="Jeon C.O."/>
        </authorList>
    </citation>
    <scope>NUCLEOTIDE SEQUENCE [LARGE SCALE GENOMIC DNA]</scope>
    <source>
        <strain evidence="12 13">DP05</strain>
    </source>
</reference>
<evidence type="ECO:0000313" key="13">
    <source>
        <dbReference type="Proteomes" id="UP000476030"/>
    </source>
</evidence>
<evidence type="ECO:0000256" key="2">
    <source>
        <dbReference type="ARBA" id="ARBA00009670"/>
    </source>
</evidence>
<sequence>MIRTINNSLRLLFVARTLARHDALFFLDNIDRLPFYLVVLRKIMPVFALGATKSKNLRDGERLANALQDLGPSFIKLGQALSVRADLIGEEMVLDLGNLRDRLPPFPFEKARETIEYELQTPLDELYAEFNPEPVAAASIAQVHFAKVRETVPAPTDEDPDATEEILRDVAVKILRPGIEDAFERDLRLFYWLAELTERYQPNFRRLRLTKIVDIMADSVELEINLRLEAAAASEMAENFAEDPEFDVPEIDWQRTAQRVMTQSRIDGISISNKAELIAAGHDLNALADNVIRVFLHQVLRDGFFHADMHHGNLFVTADGRLVAVDFGIMGRMSRETRLFMAEMLHAFLTRDYWRAAEVHFEAGYVPKHKSLPSFAQACRSIGEPILGRPVNEISIARLLVQLFQVTETFEMETQPQLLLLQKTMVTAEGVAQSLNSEINFWESASPTVAHWMRENMGVEAHAAEVVKDGMALLRKIPAIVTKADGLLAELDAREKALKQDAQNEEANMAAERHNRAGYLVGGVFLGAVAAYLLMLSI</sequence>
<keyword evidence="13" id="KW-1185">Reference proteome</keyword>
<feature type="transmembrane region" description="Helical" evidence="10">
    <location>
        <begin position="517"/>
        <end position="536"/>
    </location>
</feature>
<gene>
    <name evidence="12" type="primary">ubiB</name>
    <name evidence="12" type="ORF">GQE98_03755</name>
</gene>
<dbReference type="Pfam" id="PF03109">
    <property type="entry name" value="ABC1"/>
    <property type="match status" value="1"/>
</dbReference>
<feature type="domain" description="ABC1 atypical kinase-like" evidence="11">
    <location>
        <begin position="99"/>
        <end position="359"/>
    </location>
</feature>
<keyword evidence="9" id="KW-0175">Coiled coil</keyword>
<evidence type="ECO:0000256" key="3">
    <source>
        <dbReference type="ARBA" id="ARBA00022475"/>
    </source>
</evidence>
<dbReference type="RefSeq" id="WP_161314230.1">
    <property type="nucleotide sequence ID" value="NZ_WTUW01000001.1"/>
</dbReference>
<protein>
    <submittedName>
        <fullName evidence="12">2-polyprenylphenol 6-hydroxylase</fullName>
    </submittedName>
</protein>
<comment type="pathway">
    <text evidence="1">Cofactor biosynthesis; ubiquinone biosynthesis [regulation].</text>
</comment>
<proteinExistence type="inferred from homology"/>
<evidence type="ECO:0000256" key="1">
    <source>
        <dbReference type="ARBA" id="ARBA00005020"/>
    </source>
</evidence>
<evidence type="ECO:0000256" key="7">
    <source>
        <dbReference type="ARBA" id="ARBA00022989"/>
    </source>
</evidence>
<dbReference type="InterPro" id="IPR004147">
    <property type="entry name" value="ABC1_dom"/>
</dbReference>
<evidence type="ECO:0000256" key="8">
    <source>
        <dbReference type="ARBA" id="ARBA00023136"/>
    </source>
</evidence>
<dbReference type="EMBL" id="WTUW01000001">
    <property type="protein sequence ID" value="MZR29744.1"/>
    <property type="molecule type" value="Genomic_DNA"/>
</dbReference>
<dbReference type="InterPro" id="IPR010232">
    <property type="entry name" value="UbiB"/>
</dbReference>
<dbReference type="SUPFAM" id="SSF56112">
    <property type="entry name" value="Protein kinase-like (PK-like)"/>
    <property type="match status" value="1"/>
</dbReference>
<feature type="coiled-coil region" evidence="9">
    <location>
        <begin position="488"/>
        <end position="515"/>
    </location>
</feature>